<protein>
    <submittedName>
        <fullName evidence="1">Uncharacterized protein</fullName>
    </submittedName>
</protein>
<gene>
    <name evidence="1" type="ORF">T12_10130</name>
</gene>
<accession>A0A0V0ZS98</accession>
<dbReference type="Proteomes" id="UP000054783">
    <property type="component" value="Unassembled WGS sequence"/>
</dbReference>
<comment type="caution">
    <text evidence="1">The sequence shown here is derived from an EMBL/GenBank/DDBJ whole genome shotgun (WGS) entry which is preliminary data.</text>
</comment>
<proteinExistence type="predicted"/>
<dbReference type="AlphaFoldDB" id="A0A0V0ZS98"/>
<dbReference type="EMBL" id="JYDQ01000097">
    <property type="protein sequence ID" value="KRY15343.1"/>
    <property type="molecule type" value="Genomic_DNA"/>
</dbReference>
<reference evidence="1 2" key="1">
    <citation type="submission" date="2015-01" db="EMBL/GenBank/DDBJ databases">
        <title>Evolution of Trichinella species and genotypes.</title>
        <authorList>
            <person name="Korhonen P.K."/>
            <person name="Edoardo P."/>
            <person name="Giuseppe L.R."/>
            <person name="Gasser R.B."/>
        </authorList>
    </citation>
    <scope>NUCLEOTIDE SEQUENCE [LARGE SCALE GENOMIC DNA]</scope>
    <source>
        <strain evidence="1">ISS2496</strain>
    </source>
</reference>
<evidence type="ECO:0000313" key="1">
    <source>
        <dbReference type="EMBL" id="KRY15343.1"/>
    </source>
</evidence>
<name>A0A0V0ZS98_9BILA</name>
<evidence type="ECO:0000313" key="2">
    <source>
        <dbReference type="Proteomes" id="UP000054783"/>
    </source>
</evidence>
<keyword evidence="2" id="KW-1185">Reference proteome</keyword>
<organism evidence="1 2">
    <name type="scientific">Trichinella patagoniensis</name>
    <dbReference type="NCBI Taxonomy" id="990121"/>
    <lineage>
        <taxon>Eukaryota</taxon>
        <taxon>Metazoa</taxon>
        <taxon>Ecdysozoa</taxon>
        <taxon>Nematoda</taxon>
        <taxon>Enoplea</taxon>
        <taxon>Dorylaimia</taxon>
        <taxon>Trichinellida</taxon>
        <taxon>Trichinellidae</taxon>
        <taxon>Trichinella</taxon>
    </lineage>
</organism>
<sequence>MIAFLFRQLMALAYVGINSAVLSEGNNENVHKWYSMIFTRTYIYVYSIEVFIIGNNGIMNRELTRNELSMYAWGVLDSQQ</sequence>